<feature type="compositionally biased region" description="Low complexity" evidence="1">
    <location>
        <begin position="382"/>
        <end position="394"/>
    </location>
</feature>
<feature type="domain" description="C2" evidence="2">
    <location>
        <begin position="22"/>
        <end position="149"/>
    </location>
</feature>
<keyword evidence="4" id="KW-1185">Reference proteome</keyword>
<feature type="region of interest" description="Disordered" evidence="1">
    <location>
        <begin position="379"/>
        <end position="406"/>
    </location>
</feature>
<evidence type="ECO:0000259" key="2">
    <source>
        <dbReference type="PROSITE" id="PS50004"/>
    </source>
</evidence>
<proteinExistence type="predicted"/>
<feature type="compositionally biased region" description="Polar residues" evidence="1">
    <location>
        <begin position="327"/>
        <end position="338"/>
    </location>
</feature>
<accession>A0A835M0Z5</accession>
<protein>
    <recommendedName>
        <fullName evidence="2">C2 domain-containing protein</fullName>
    </recommendedName>
</protein>
<evidence type="ECO:0000313" key="4">
    <source>
        <dbReference type="Proteomes" id="UP000631114"/>
    </source>
</evidence>
<feature type="compositionally biased region" description="Polar residues" evidence="1">
    <location>
        <begin position="395"/>
        <end position="406"/>
    </location>
</feature>
<dbReference type="InterPro" id="IPR035892">
    <property type="entry name" value="C2_domain_sf"/>
</dbReference>
<dbReference type="InterPro" id="IPR000008">
    <property type="entry name" value="C2_dom"/>
</dbReference>
<name>A0A835M0Z5_9MAGN</name>
<dbReference type="OrthoDB" id="270970at2759"/>
<sequence length="416" mass="45344">MAYRRESHFNNLSVVSGASEEQKSMNGISNNRKESVNSDGYIGKLEVYVDRARDIQNICIYHKQDVYAKLCLTSDPETSVSTKIINGGGQNPVFDDNVRLNVPTVDCSLKCEVWMLSRVKNYLEDQLLGFALVPLSDLFVENGKLAQEFSLSTNDLFHSPSGFVQLSISYYGAQPEVMAIPTPRASLNANAVMQDSEIMDSVPNDYEKIEFPDPNVVNENHLMVSQYYGLDSQNSESLLSSDSDDHYNSGAGVHVVESFSEGSLNSTEVTKCDTPASSVSTTGSPSRSIPVGSQSFYDIPGASKSSNEELVSPLKESAESPKDESDSSNGIPSKNSANSILGASVVPEKTVVQQEIVDMYMKSMQQFTESLAKMKLPMDIENGTTDSGSSNGSSEQKLQTPKSTGSRVFYGSRAFF</sequence>
<dbReference type="SMART" id="SM00239">
    <property type="entry name" value="C2"/>
    <property type="match status" value="1"/>
</dbReference>
<feature type="region of interest" description="Disordered" evidence="1">
    <location>
        <begin position="265"/>
        <end position="338"/>
    </location>
</feature>
<organism evidence="3 4">
    <name type="scientific">Coptis chinensis</name>
    <dbReference type="NCBI Taxonomy" id="261450"/>
    <lineage>
        <taxon>Eukaryota</taxon>
        <taxon>Viridiplantae</taxon>
        <taxon>Streptophyta</taxon>
        <taxon>Embryophyta</taxon>
        <taxon>Tracheophyta</taxon>
        <taxon>Spermatophyta</taxon>
        <taxon>Magnoliopsida</taxon>
        <taxon>Ranunculales</taxon>
        <taxon>Ranunculaceae</taxon>
        <taxon>Coptidoideae</taxon>
        <taxon>Coptis</taxon>
    </lineage>
</organism>
<reference evidence="3 4" key="1">
    <citation type="submission" date="2020-10" db="EMBL/GenBank/DDBJ databases">
        <title>The Coptis chinensis genome and diversification of protoberbering-type alkaloids.</title>
        <authorList>
            <person name="Wang B."/>
            <person name="Shu S."/>
            <person name="Song C."/>
            <person name="Liu Y."/>
        </authorList>
    </citation>
    <scope>NUCLEOTIDE SEQUENCE [LARGE SCALE GENOMIC DNA]</scope>
    <source>
        <strain evidence="3">HL-2020</strain>
        <tissue evidence="3">Leaf</tissue>
    </source>
</reference>
<dbReference type="SUPFAM" id="SSF49562">
    <property type="entry name" value="C2 domain (Calcium/lipid-binding domain, CaLB)"/>
    <property type="match status" value="1"/>
</dbReference>
<dbReference type="PANTHER" id="PTHR31208">
    <property type="entry name" value="EXPRESSED PROTEIN"/>
    <property type="match status" value="1"/>
</dbReference>
<gene>
    <name evidence="3" type="ORF">IFM89_021578</name>
</gene>
<dbReference type="Pfam" id="PF00168">
    <property type="entry name" value="C2"/>
    <property type="match status" value="1"/>
</dbReference>
<dbReference type="EMBL" id="JADFTS010000004">
    <property type="protein sequence ID" value="KAF9610254.1"/>
    <property type="molecule type" value="Genomic_DNA"/>
</dbReference>
<dbReference type="AlphaFoldDB" id="A0A835M0Z5"/>
<evidence type="ECO:0000256" key="1">
    <source>
        <dbReference type="SAM" id="MobiDB-lite"/>
    </source>
</evidence>
<feature type="compositionally biased region" description="Basic and acidic residues" evidence="1">
    <location>
        <begin position="316"/>
        <end position="325"/>
    </location>
</feature>
<dbReference type="Proteomes" id="UP000631114">
    <property type="component" value="Unassembled WGS sequence"/>
</dbReference>
<dbReference type="Gene3D" id="2.60.40.150">
    <property type="entry name" value="C2 domain"/>
    <property type="match status" value="1"/>
</dbReference>
<comment type="caution">
    <text evidence="3">The sequence shown here is derived from an EMBL/GenBank/DDBJ whole genome shotgun (WGS) entry which is preliminary data.</text>
</comment>
<dbReference type="PROSITE" id="PS50004">
    <property type="entry name" value="C2"/>
    <property type="match status" value="1"/>
</dbReference>
<feature type="compositionally biased region" description="Low complexity" evidence="1">
    <location>
        <begin position="274"/>
        <end position="288"/>
    </location>
</feature>
<evidence type="ECO:0000313" key="3">
    <source>
        <dbReference type="EMBL" id="KAF9610254.1"/>
    </source>
</evidence>
<dbReference type="PANTHER" id="PTHR31208:SF2">
    <property type="entry name" value="DOMAIN-CONTAINING PROTEIN, PUTATIVE, EXPRESSED-RELATED"/>
    <property type="match status" value="1"/>
</dbReference>